<dbReference type="RefSeq" id="WP_248353288.1">
    <property type="nucleotide sequence ID" value="NZ_AP025591.1"/>
</dbReference>
<feature type="transmembrane region" description="Helical" evidence="1">
    <location>
        <begin position="121"/>
        <end position="149"/>
    </location>
</feature>
<keyword evidence="1" id="KW-0472">Membrane</keyword>
<sequence>MLESYDRTLPYRIAFGLAFFGALALWEVFRRGRESQRLREYGFLLFATVASVAFALLHDQVTATISPEYFLTAKGLANDPRPFRAAVAILAVKASYWVGLVIGTTLLVANNPSPRRPQIGYAMLVKLAALPLLFAVLGAAVGAAMFRGIDLGLRSAAIAVVGAGAASRFLVVWGIHAGSYLGALVGGIAAVTIVVRRRRRFGAAAAADIEHAPLA</sequence>
<feature type="transmembrane region" description="Helical" evidence="1">
    <location>
        <begin position="41"/>
        <end position="65"/>
    </location>
</feature>
<evidence type="ECO:0000256" key="1">
    <source>
        <dbReference type="SAM" id="Phobius"/>
    </source>
</evidence>
<organism evidence="2 3">
    <name type="scientific">Anaeromyxobacter oryzae</name>
    <dbReference type="NCBI Taxonomy" id="2918170"/>
    <lineage>
        <taxon>Bacteria</taxon>
        <taxon>Pseudomonadati</taxon>
        <taxon>Myxococcota</taxon>
        <taxon>Myxococcia</taxon>
        <taxon>Myxococcales</taxon>
        <taxon>Cystobacterineae</taxon>
        <taxon>Anaeromyxobacteraceae</taxon>
        <taxon>Anaeromyxobacter</taxon>
    </lineage>
</organism>
<gene>
    <name evidence="2" type="ORF">AMOR_37980</name>
</gene>
<evidence type="ECO:0000313" key="2">
    <source>
        <dbReference type="EMBL" id="BDG04802.1"/>
    </source>
</evidence>
<protein>
    <submittedName>
        <fullName evidence="2">Uncharacterized protein</fullName>
    </submittedName>
</protein>
<evidence type="ECO:0000313" key="3">
    <source>
        <dbReference type="Proteomes" id="UP001162891"/>
    </source>
</evidence>
<keyword evidence="1" id="KW-0812">Transmembrane</keyword>
<feature type="transmembrane region" description="Helical" evidence="1">
    <location>
        <begin position="12"/>
        <end position="29"/>
    </location>
</feature>
<proteinExistence type="predicted"/>
<keyword evidence="3" id="KW-1185">Reference proteome</keyword>
<keyword evidence="1" id="KW-1133">Transmembrane helix</keyword>
<reference evidence="3" key="1">
    <citation type="journal article" date="2022" name="Int. J. Syst. Evol. Microbiol.">
        <title>Anaeromyxobacter oryzae sp. nov., Anaeromyxobacter diazotrophicus sp. nov. and Anaeromyxobacter paludicola sp. nov., isolated from paddy soils.</title>
        <authorList>
            <person name="Itoh H."/>
            <person name="Xu Z."/>
            <person name="Mise K."/>
            <person name="Masuda Y."/>
            <person name="Ushijima N."/>
            <person name="Hayakawa C."/>
            <person name="Shiratori Y."/>
            <person name="Senoo K."/>
        </authorList>
    </citation>
    <scope>NUCLEOTIDE SEQUENCE [LARGE SCALE GENOMIC DNA]</scope>
    <source>
        <strain evidence="3">Red232</strain>
    </source>
</reference>
<dbReference type="Proteomes" id="UP001162891">
    <property type="component" value="Chromosome"/>
</dbReference>
<name>A0ABN6MV09_9BACT</name>
<accession>A0ABN6MV09</accession>
<feature type="transmembrane region" description="Helical" evidence="1">
    <location>
        <begin position="169"/>
        <end position="195"/>
    </location>
</feature>
<dbReference type="EMBL" id="AP025591">
    <property type="protein sequence ID" value="BDG04802.1"/>
    <property type="molecule type" value="Genomic_DNA"/>
</dbReference>
<feature type="transmembrane region" description="Helical" evidence="1">
    <location>
        <begin position="85"/>
        <end position="109"/>
    </location>
</feature>